<reference evidence="1 2" key="1">
    <citation type="journal article" date="2018" name="Front. Plant Sci.">
        <title>Red Clover (Trifolium pratense) and Zigzag Clover (T. medium) - A Picture of Genomic Similarities and Differences.</title>
        <authorList>
            <person name="Dluhosova J."/>
            <person name="Istvanek J."/>
            <person name="Nedelnik J."/>
            <person name="Repkova J."/>
        </authorList>
    </citation>
    <scope>NUCLEOTIDE SEQUENCE [LARGE SCALE GENOMIC DNA]</scope>
    <source>
        <strain evidence="2">cv. 10/8</strain>
        <tissue evidence="1">Leaf</tissue>
    </source>
</reference>
<feature type="non-terminal residue" evidence="1">
    <location>
        <position position="1"/>
    </location>
</feature>
<organism evidence="1 2">
    <name type="scientific">Trifolium medium</name>
    <dbReference type="NCBI Taxonomy" id="97028"/>
    <lineage>
        <taxon>Eukaryota</taxon>
        <taxon>Viridiplantae</taxon>
        <taxon>Streptophyta</taxon>
        <taxon>Embryophyta</taxon>
        <taxon>Tracheophyta</taxon>
        <taxon>Spermatophyta</taxon>
        <taxon>Magnoliopsida</taxon>
        <taxon>eudicotyledons</taxon>
        <taxon>Gunneridae</taxon>
        <taxon>Pentapetalae</taxon>
        <taxon>rosids</taxon>
        <taxon>fabids</taxon>
        <taxon>Fabales</taxon>
        <taxon>Fabaceae</taxon>
        <taxon>Papilionoideae</taxon>
        <taxon>50 kb inversion clade</taxon>
        <taxon>NPAAA clade</taxon>
        <taxon>Hologalegina</taxon>
        <taxon>IRL clade</taxon>
        <taxon>Trifolieae</taxon>
        <taxon>Trifolium</taxon>
    </lineage>
</organism>
<keyword evidence="2" id="KW-1185">Reference proteome</keyword>
<sequence>RMGRDVLEAKCSRPIDVVRSRMNWSNELWELLDEELLD</sequence>
<dbReference type="Proteomes" id="UP000265520">
    <property type="component" value="Unassembled WGS sequence"/>
</dbReference>
<dbReference type="EMBL" id="LXQA011373721">
    <property type="protein sequence ID" value="MCI95029.1"/>
    <property type="molecule type" value="Genomic_DNA"/>
</dbReference>
<comment type="caution">
    <text evidence="1">The sequence shown here is derived from an EMBL/GenBank/DDBJ whole genome shotgun (WGS) entry which is preliminary data.</text>
</comment>
<dbReference type="AlphaFoldDB" id="A0A392W5K8"/>
<evidence type="ECO:0000313" key="1">
    <source>
        <dbReference type="EMBL" id="MCI95029.1"/>
    </source>
</evidence>
<name>A0A392W5K8_9FABA</name>
<protein>
    <submittedName>
        <fullName evidence="1">Uncharacterized protein</fullName>
    </submittedName>
</protein>
<accession>A0A392W5K8</accession>
<evidence type="ECO:0000313" key="2">
    <source>
        <dbReference type="Proteomes" id="UP000265520"/>
    </source>
</evidence>
<proteinExistence type="predicted"/>